<dbReference type="InterPro" id="IPR011033">
    <property type="entry name" value="PRC_barrel-like_sf"/>
</dbReference>
<gene>
    <name evidence="2" type="primary">ylmC</name>
    <name evidence="2" type="ORF">R50_0971</name>
</gene>
<dbReference type="Pfam" id="PF05239">
    <property type="entry name" value="PRC"/>
    <property type="match status" value="1"/>
</dbReference>
<dbReference type="AlphaFoldDB" id="A0A6F8ZFC1"/>
<evidence type="ECO:0000313" key="2">
    <source>
        <dbReference type="EMBL" id="CAB1128477.1"/>
    </source>
</evidence>
<dbReference type="InterPro" id="IPR014238">
    <property type="entry name" value="Spore_YlmC/YmxH"/>
</dbReference>
<name>A0A6F8ZFC1_9FIRM</name>
<dbReference type="SUPFAM" id="SSF50346">
    <property type="entry name" value="PRC-barrel domain"/>
    <property type="match status" value="1"/>
</dbReference>
<dbReference type="Gene3D" id="2.30.30.240">
    <property type="entry name" value="PRC-barrel domain"/>
    <property type="match status" value="1"/>
</dbReference>
<dbReference type="EMBL" id="LR778114">
    <property type="protein sequence ID" value="CAB1128477.1"/>
    <property type="molecule type" value="Genomic_DNA"/>
</dbReference>
<dbReference type="PANTHER" id="PTHR40061:SF1">
    <property type="entry name" value="SPORULATION PROTEIN YLMC-RELATED"/>
    <property type="match status" value="1"/>
</dbReference>
<dbReference type="PANTHER" id="PTHR40061">
    <property type="entry name" value="SPORULATION PROTEIN YLMC-RELATED"/>
    <property type="match status" value="1"/>
</dbReference>
<keyword evidence="3" id="KW-1185">Reference proteome</keyword>
<dbReference type="Proteomes" id="UP000503399">
    <property type="component" value="Chromosome"/>
</dbReference>
<reference evidence="2 3" key="1">
    <citation type="submission" date="2020-02" db="EMBL/GenBank/DDBJ databases">
        <authorList>
            <person name="Hogendoorn C."/>
        </authorList>
    </citation>
    <scope>NUCLEOTIDE SEQUENCE [LARGE SCALE GENOMIC DNA]</scope>
    <source>
        <strain evidence="2">R501</strain>
    </source>
</reference>
<dbReference type="NCBIfam" id="TIGR02888">
    <property type="entry name" value="spore_YlmC_YmxH"/>
    <property type="match status" value="1"/>
</dbReference>
<protein>
    <submittedName>
        <fullName evidence="2">Essential sporulation protein</fullName>
    </submittedName>
</protein>
<sequence>MVKTSELRVKDCINLTDGRRLGLIGDLELNLAEGRVEAVVIPGPARFLGLGAREPDVVIPWHRILKVGVDVILVRTD</sequence>
<accession>A0A6F8ZFC1</accession>
<proteinExistence type="predicted"/>
<dbReference type="KEGG" id="hfv:R50_0971"/>
<organism evidence="2 3">
    <name type="scientific">Candidatus Hydrogenisulfobacillus filiaventi</name>
    <dbReference type="NCBI Taxonomy" id="2707344"/>
    <lineage>
        <taxon>Bacteria</taxon>
        <taxon>Bacillati</taxon>
        <taxon>Bacillota</taxon>
        <taxon>Clostridia</taxon>
        <taxon>Eubacteriales</taxon>
        <taxon>Clostridiales Family XVII. Incertae Sedis</taxon>
        <taxon>Candidatus Hydrogenisulfobacillus</taxon>
    </lineage>
</organism>
<dbReference type="InterPro" id="IPR027275">
    <property type="entry name" value="PRC-brl_dom"/>
</dbReference>
<evidence type="ECO:0000313" key="3">
    <source>
        <dbReference type="Proteomes" id="UP000503399"/>
    </source>
</evidence>
<evidence type="ECO:0000259" key="1">
    <source>
        <dbReference type="Pfam" id="PF05239"/>
    </source>
</evidence>
<feature type="domain" description="PRC-barrel" evidence="1">
    <location>
        <begin position="5"/>
        <end position="76"/>
    </location>
</feature>